<comment type="subunit">
    <text evidence="1">Homodimer.</text>
</comment>
<gene>
    <name evidence="5" type="ORF">M8523_24995</name>
</gene>
<evidence type="ECO:0000256" key="3">
    <source>
        <dbReference type="ARBA" id="ARBA00023239"/>
    </source>
</evidence>
<dbReference type="AlphaFoldDB" id="A0AA42CQA5"/>
<dbReference type="EMBL" id="JAMOIM010000023">
    <property type="protein sequence ID" value="MCW6511255.1"/>
    <property type="molecule type" value="Genomic_DNA"/>
</dbReference>
<dbReference type="Proteomes" id="UP001165667">
    <property type="component" value="Unassembled WGS sequence"/>
</dbReference>
<dbReference type="RefSeq" id="WP_282587634.1">
    <property type="nucleotide sequence ID" value="NZ_JAMOIM010000023.1"/>
</dbReference>
<evidence type="ECO:0000313" key="6">
    <source>
        <dbReference type="Proteomes" id="UP001165667"/>
    </source>
</evidence>
<name>A0AA42CQA5_9HYPH</name>
<comment type="caution">
    <text evidence="5">The sequence shown here is derived from an EMBL/GenBank/DDBJ whole genome shotgun (WGS) entry which is preliminary data.</text>
</comment>
<accession>A0AA42CQA5</accession>
<protein>
    <submittedName>
        <fullName evidence="5">Ureidoglycolate lyase</fullName>
    </submittedName>
</protein>
<evidence type="ECO:0000256" key="1">
    <source>
        <dbReference type="ARBA" id="ARBA00011738"/>
    </source>
</evidence>
<dbReference type="GO" id="GO:0004848">
    <property type="term" value="F:ureidoglycolate hydrolase activity"/>
    <property type="evidence" value="ECO:0007669"/>
    <property type="project" value="InterPro"/>
</dbReference>
<reference evidence="5" key="1">
    <citation type="submission" date="2022-05" db="EMBL/GenBank/DDBJ databases">
        <authorList>
            <person name="Pankratov T."/>
        </authorList>
    </citation>
    <scope>NUCLEOTIDE SEQUENCE</scope>
    <source>
        <strain evidence="5">BP6-180914</strain>
    </source>
</reference>
<keyword evidence="3 5" id="KW-0456">Lyase</keyword>
<dbReference type="InterPro" id="IPR007247">
    <property type="entry name" value="Ureidogly_lyase"/>
</dbReference>
<dbReference type="InterPro" id="IPR011051">
    <property type="entry name" value="RmlC_Cupin_sf"/>
</dbReference>
<proteinExistence type="predicted"/>
<dbReference type="GO" id="GO:0006144">
    <property type="term" value="P:purine nucleobase metabolic process"/>
    <property type="evidence" value="ECO:0007669"/>
    <property type="project" value="UniProtKB-KW"/>
</dbReference>
<keyword evidence="6" id="KW-1185">Reference proteome</keyword>
<dbReference type="CDD" id="cd20298">
    <property type="entry name" value="cupin_UAH"/>
    <property type="match status" value="1"/>
</dbReference>
<dbReference type="InterPro" id="IPR047233">
    <property type="entry name" value="UAH_cupin"/>
</dbReference>
<dbReference type="PANTHER" id="PTHR21221">
    <property type="entry name" value="UREIDOGLYCOLATE HYDROLASE"/>
    <property type="match status" value="1"/>
</dbReference>
<sequence>MIHLTLEPITAEAFAPFGTLMPPQPGGTGRLDLIDELVNTRESAKPRLSIAAVTSKALPLVAVEMERHVHSSQAFVPLDGAEYLIMVAPHGPDGLPDMAGLRAFRVPGDTGINYRVDTWHHPLTALGEAGRFAVLTFVDGTAGDEQFVPLPEHVSIGA</sequence>
<evidence type="ECO:0000256" key="2">
    <source>
        <dbReference type="ARBA" id="ARBA00022631"/>
    </source>
</evidence>
<dbReference type="PANTHER" id="PTHR21221:SF1">
    <property type="entry name" value="UREIDOGLYCOLATE LYASE"/>
    <property type="match status" value="1"/>
</dbReference>
<keyword evidence="2" id="KW-0659">Purine metabolism</keyword>
<comment type="catalytic activity">
    <reaction evidence="4">
        <text>(S)-ureidoglycolate = urea + glyoxylate</text>
        <dbReference type="Rhea" id="RHEA:11304"/>
        <dbReference type="ChEBI" id="CHEBI:16199"/>
        <dbReference type="ChEBI" id="CHEBI:36655"/>
        <dbReference type="ChEBI" id="CHEBI:57296"/>
        <dbReference type="EC" id="4.3.2.3"/>
    </reaction>
</comment>
<dbReference type="Gene3D" id="2.60.120.480">
    <property type="entry name" value="Ureidoglycolate hydrolase"/>
    <property type="match status" value="1"/>
</dbReference>
<evidence type="ECO:0000313" key="5">
    <source>
        <dbReference type="EMBL" id="MCW6511255.1"/>
    </source>
</evidence>
<dbReference type="GO" id="GO:0050385">
    <property type="term" value="F:ureidoglycolate lyase activity"/>
    <property type="evidence" value="ECO:0007669"/>
    <property type="project" value="UniProtKB-EC"/>
</dbReference>
<organism evidence="5 6">
    <name type="scientific">Lichenifustis flavocetrariae</name>
    <dbReference type="NCBI Taxonomy" id="2949735"/>
    <lineage>
        <taxon>Bacteria</taxon>
        <taxon>Pseudomonadati</taxon>
        <taxon>Pseudomonadota</taxon>
        <taxon>Alphaproteobacteria</taxon>
        <taxon>Hyphomicrobiales</taxon>
        <taxon>Lichenihabitantaceae</taxon>
        <taxon>Lichenifustis</taxon>
    </lineage>
</organism>
<dbReference type="SUPFAM" id="SSF51182">
    <property type="entry name" value="RmlC-like cupins"/>
    <property type="match status" value="1"/>
</dbReference>
<evidence type="ECO:0000256" key="4">
    <source>
        <dbReference type="ARBA" id="ARBA00047684"/>
    </source>
</evidence>
<dbReference type="InterPro" id="IPR024060">
    <property type="entry name" value="Ureidoglycolate_lyase_dom_sf"/>
</dbReference>
<dbReference type="GO" id="GO:0000256">
    <property type="term" value="P:allantoin catabolic process"/>
    <property type="evidence" value="ECO:0007669"/>
    <property type="project" value="InterPro"/>
</dbReference>
<dbReference type="Pfam" id="PF04115">
    <property type="entry name" value="Ureidogly_lyase"/>
    <property type="match status" value="1"/>
</dbReference>